<dbReference type="SUPFAM" id="SSF53474">
    <property type="entry name" value="alpha/beta-Hydrolases"/>
    <property type="match status" value="1"/>
</dbReference>
<gene>
    <name evidence="2" type="ORF">ISU07_22080</name>
</gene>
<protein>
    <submittedName>
        <fullName evidence="2">Alpha/beta hydrolase</fullName>
    </submittedName>
</protein>
<name>A0A930VJN6_9ACTN</name>
<proteinExistence type="predicted"/>
<accession>A0A930VJN6</accession>
<evidence type="ECO:0000313" key="3">
    <source>
        <dbReference type="Proteomes" id="UP000640489"/>
    </source>
</evidence>
<dbReference type="Proteomes" id="UP000640489">
    <property type="component" value="Unassembled WGS sequence"/>
</dbReference>
<dbReference type="InterPro" id="IPR000073">
    <property type="entry name" value="AB_hydrolase_1"/>
</dbReference>
<evidence type="ECO:0000259" key="1">
    <source>
        <dbReference type="Pfam" id="PF00561"/>
    </source>
</evidence>
<dbReference type="AlphaFoldDB" id="A0A930VJN6"/>
<comment type="caution">
    <text evidence="2">The sequence shown here is derived from an EMBL/GenBank/DDBJ whole genome shotgun (WGS) entry which is preliminary data.</text>
</comment>
<organism evidence="2 3">
    <name type="scientific">Nocardioides islandensis</name>
    <dbReference type="NCBI Taxonomy" id="433663"/>
    <lineage>
        <taxon>Bacteria</taxon>
        <taxon>Bacillati</taxon>
        <taxon>Actinomycetota</taxon>
        <taxon>Actinomycetes</taxon>
        <taxon>Propionibacteriales</taxon>
        <taxon>Nocardioidaceae</taxon>
        <taxon>Nocardioides</taxon>
    </lineage>
</organism>
<dbReference type="InterPro" id="IPR050471">
    <property type="entry name" value="AB_hydrolase"/>
</dbReference>
<evidence type="ECO:0000313" key="2">
    <source>
        <dbReference type="EMBL" id="MBF4765831.1"/>
    </source>
</evidence>
<dbReference type="PANTHER" id="PTHR43433:SF10">
    <property type="entry name" value="AB HYDROLASE-1 DOMAIN-CONTAINING PROTEIN"/>
    <property type="match status" value="1"/>
</dbReference>
<keyword evidence="3" id="KW-1185">Reference proteome</keyword>
<keyword evidence="2" id="KW-0378">Hydrolase</keyword>
<dbReference type="GO" id="GO:0016787">
    <property type="term" value="F:hydrolase activity"/>
    <property type="evidence" value="ECO:0007669"/>
    <property type="project" value="UniProtKB-KW"/>
</dbReference>
<sequence>MYNEATLPDGSVLEYADLGSPSGVPVIHHHGSPGTAGIAALADEAARQHGVRLVAVSRPGYGASSPTAPGLASVGRQVVALADSLGIDRFGSVGISGGGPFALATAAVAPARVQRVVVAAGTGPGLAERYPDDEGLALLAAGDISGAEAAMRAEVEEMIAGIRDLSEEEFRDSMAARRPPTENYLANRPAQQAVFLRNYRRALATPDGFVRDNLSWGASWDIDLTTVTAPVVLLYGEQDGMVPAENGRLLAALIKQAELTVLPGAGHGTVTFGTADLVMQRFAEDRRRYDASAPV</sequence>
<dbReference type="Gene3D" id="3.40.50.1820">
    <property type="entry name" value="alpha/beta hydrolase"/>
    <property type="match status" value="1"/>
</dbReference>
<dbReference type="EMBL" id="JADKPN010000019">
    <property type="protein sequence ID" value="MBF4765831.1"/>
    <property type="molecule type" value="Genomic_DNA"/>
</dbReference>
<feature type="domain" description="AB hydrolase-1" evidence="1">
    <location>
        <begin position="25"/>
        <end position="268"/>
    </location>
</feature>
<reference evidence="2" key="1">
    <citation type="submission" date="2020-11" db="EMBL/GenBank/DDBJ databases">
        <title>Nocardioides sp. nov., isolated from Soil of Cynanchum wilfordii Hemsley rhizosphere.</title>
        <authorList>
            <person name="Lee J.-S."/>
            <person name="Suh M.K."/>
            <person name="Kim J.-S."/>
        </authorList>
    </citation>
    <scope>NUCLEOTIDE SEQUENCE</scope>
    <source>
        <strain evidence="2">KCTC 19275</strain>
    </source>
</reference>
<dbReference type="PANTHER" id="PTHR43433">
    <property type="entry name" value="HYDROLASE, ALPHA/BETA FOLD FAMILY PROTEIN"/>
    <property type="match status" value="1"/>
</dbReference>
<dbReference type="InterPro" id="IPR029058">
    <property type="entry name" value="AB_hydrolase_fold"/>
</dbReference>
<dbReference type="Pfam" id="PF00561">
    <property type="entry name" value="Abhydrolase_1"/>
    <property type="match status" value="1"/>
</dbReference>
<dbReference type="RefSeq" id="WP_194709014.1">
    <property type="nucleotide sequence ID" value="NZ_JADKPN010000019.1"/>
</dbReference>